<accession>A0A812JHR2</accession>
<name>A0A812JHR2_9DINO</name>
<feature type="region of interest" description="Disordered" evidence="1">
    <location>
        <begin position="1"/>
        <end position="48"/>
    </location>
</feature>
<comment type="caution">
    <text evidence="2">The sequence shown here is derived from an EMBL/GenBank/DDBJ whole genome shotgun (WGS) entry which is preliminary data.</text>
</comment>
<dbReference type="Proteomes" id="UP000604046">
    <property type="component" value="Unassembled WGS sequence"/>
</dbReference>
<proteinExistence type="predicted"/>
<organism evidence="2 3">
    <name type="scientific">Symbiodinium natans</name>
    <dbReference type="NCBI Taxonomy" id="878477"/>
    <lineage>
        <taxon>Eukaryota</taxon>
        <taxon>Sar</taxon>
        <taxon>Alveolata</taxon>
        <taxon>Dinophyceae</taxon>
        <taxon>Suessiales</taxon>
        <taxon>Symbiodiniaceae</taxon>
        <taxon>Symbiodinium</taxon>
    </lineage>
</organism>
<dbReference type="EMBL" id="CAJNDS010000464">
    <property type="protein sequence ID" value="CAE7208790.1"/>
    <property type="molecule type" value="Genomic_DNA"/>
</dbReference>
<protein>
    <submittedName>
        <fullName evidence="2">Uncharacterized protein</fullName>
    </submittedName>
</protein>
<feature type="compositionally biased region" description="Acidic residues" evidence="1">
    <location>
        <begin position="9"/>
        <end position="42"/>
    </location>
</feature>
<keyword evidence="3" id="KW-1185">Reference proteome</keyword>
<dbReference type="OrthoDB" id="417619at2759"/>
<evidence type="ECO:0000313" key="3">
    <source>
        <dbReference type="Proteomes" id="UP000604046"/>
    </source>
</evidence>
<reference evidence="2" key="1">
    <citation type="submission" date="2021-02" db="EMBL/GenBank/DDBJ databases">
        <authorList>
            <person name="Dougan E. K."/>
            <person name="Rhodes N."/>
            <person name="Thang M."/>
            <person name="Chan C."/>
        </authorList>
    </citation>
    <scope>NUCLEOTIDE SEQUENCE</scope>
</reference>
<sequence>MEPTPSEQREEEVEEEVEKESEEVSDGCDESDQESLGDDDRDFDFGGHTAQKDLQGLMLTEGTYVRCNWIDPEEEEKRVNTWQKDKKAKVDPESEETALTGLQAAASTCTHFQLRGPRYPERWQETKEQEASQKAFRIMRAISDSLINRLMVLRIDNFPGSGDPVFGTKHELRRSLRAPDLFGKLTTAFQAGTRCCLKRVTLQGGFHSAASVANFLRVAKPPLESFRCRGCLFHGRNFEMLVKALSGACAGTLLEFETDAAIGGRDPFGFLADSFPQLRMLRAKCVFGKTENLEALKRLNLKKKLCKLPKEDHRLRGRPAVNTKRGVVYWFISSDHHDDGYRGQGLWWDELDNTCECMEEWRVGKGVTQKKCLTFMEECGIDLDPQLSDEDCGMDSDTGSADSVPDGEQDTVVVQLEVDDSTSSTVAIRARTMDGRQFAQVTVDTGTTLMRTLLEELASKYPCSPLSMRLVLPNGSCTDALASSTQPLGAILKGA</sequence>
<evidence type="ECO:0000256" key="1">
    <source>
        <dbReference type="SAM" id="MobiDB-lite"/>
    </source>
</evidence>
<dbReference type="AlphaFoldDB" id="A0A812JHR2"/>
<gene>
    <name evidence="2" type="ORF">SNAT2548_LOCUS6835</name>
</gene>
<evidence type="ECO:0000313" key="2">
    <source>
        <dbReference type="EMBL" id="CAE7208790.1"/>
    </source>
</evidence>